<feature type="non-terminal residue" evidence="2">
    <location>
        <position position="1"/>
    </location>
</feature>
<organism evidence="2 3">
    <name type="scientific">candidate division MSBL1 archaeon SCGC-AAA382M17</name>
    <dbReference type="NCBI Taxonomy" id="1698284"/>
    <lineage>
        <taxon>Archaea</taxon>
        <taxon>Methanobacteriati</taxon>
        <taxon>Methanobacteriota</taxon>
        <taxon>candidate division MSBL1</taxon>
    </lineage>
</organism>
<dbReference type="PANTHER" id="PTHR40447">
    <property type="entry name" value="ANAEROBIC SULFITE REDUCTASE SUBUNIT A"/>
    <property type="match status" value="1"/>
</dbReference>
<feature type="domain" description="4Fe-4S ferredoxin-type" evidence="1">
    <location>
        <begin position="33"/>
        <end position="63"/>
    </location>
</feature>
<accession>A0ABR5TM44</accession>
<dbReference type="Proteomes" id="UP000070633">
    <property type="component" value="Unassembled WGS sequence"/>
</dbReference>
<evidence type="ECO:0000313" key="2">
    <source>
        <dbReference type="EMBL" id="KXB08303.1"/>
    </source>
</evidence>
<name>A0ABR5TM44_9EURY</name>
<evidence type="ECO:0000259" key="1">
    <source>
        <dbReference type="PROSITE" id="PS51379"/>
    </source>
</evidence>
<dbReference type="InterPro" id="IPR017900">
    <property type="entry name" value="4Fe4S_Fe_S_CS"/>
</dbReference>
<dbReference type="PANTHER" id="PTHR40447:SF1">
    <property type="entry name" value="ANAEROBIC SULFITE REDUCTASE SUBUNIT A"/>
    <property type="match status" value="1"/>
</dbReference>
<evidence type="ECO:0000313" key="3">
    <source>
        <dbReference type="Proteomes" id="UP000070633"/>
    </source>
</evidence>
<dbReference type="InterPro" id="IPR017896">
    <property type="entry name" value="4Fe4S_Fe-S-bd"/>
</dbReference>
<protein>
    <submittedName>
        <fullName evidence="2">Ni/Fe hydrogenase subunit beta</fullName>
    </submittedName>
</protein>
<keyword evidence="3" id="KW-1185">Reference proteome</keyword>
<comment type="caution">
    <text evidence="2">The sequence shown here is derived from an EMBL/GenBank/DDBJ whole genome shotgun (WGS) entry which is preliminary data.</text>
</comment>
<dbReference type="PROSITE" id="PS51379">
    <property type="entry name" value="4FE4S_FER_2"/>
    <property type="match status" value="1"/>
</dbReference>
<dbReference type="PROSITE" id="PS00198">
    <property type="entry name" value="4FE4S_FER_1"/>
    <property type="match status" value="1"/>
</dbReference>
<dbReference type="SUPFAM" id="SSF46548">
    <property type="entry name" value="alpha-helical ferredoxin"/>
    <property type="match status" value="1"/>
</dbReference>
<gene>
    <name evidence="2" type="ORF">AKJ55_01230</name>
</gene>
<dbReference type="Pfam" id="PF17179">
    <property type="entry name" value="Fer4_22"/>
    <property type="match status" value="1"/>
</dbReference>
<proteinExistence type="predicted"/>
<reference evidence="2 3" key="1">
    <citation type="journal article" date="2016" name="Sci. Rep.">
        <title>Metabolic traits of an uncultured archaeal lineage -MSBL1- from brine pools of the Red Sea.</title>
        <authorList>
            <person name="Mwirichia R."/>
            <person name="Alam I."/>
            <person name="Rashid M."/>
            <person name="Vinu M."/>
            <person name="Ba-Alawi W."/>
            <person name="Anthony Kamau A."/>
            <person name="Kamanda Ngugi D."/>
            <person name="Goker M."/>
            <person name="Klenk H.P."/>
            <person name="Bajic V."/>
            <person name="Stingl U."/>
        </authorList>
    </citation>
    <scope>NUCLEOTIDE SEQUENCE [LARGE SCALE GENOMIC DNA]</scope>
    <source>
        <strain evidence="2">SCGC-AAA382M17</strain>
    </source>
</reference>
<sequence>SFKENLLSKFDKSLDFPPEKLPEILEENYDNMEFWEENSEDCYSCGSCNLVCPTCYCFNVEDLNDIDMEGGKRTRRWDGCLLEEFAVVAGGENFRGTKAERYRHRYMRKGLYIYNRYGDIACVGCGRCGSHCVPDIADPSRIYNKLGEETE</sequence>
<dbReference type="EMBL" id="LHYI01000023">
    <property type="protein sequence ID" value="KXB08303.1"/>
    <property type="molecule type" value="Genomic_DNA"/>
</dbReference>